<comment type="caution">
    <text evidence="3">The sequence shown here is derived from an EMBL/GenBank/DDBJ whole genome shotgun (WGS) entry which is preliminary data.</text>
</comment>
<name>A0A1R2CWS0_9CILI</name>
<evidence type="ECO:0000256" key="1">
    <source>
        <dbReference type="ARBA" id="ARBA00008102"/>
    </source>
</evidence>
<accession>A0A1R2CWS0</accession>
<dbReference type="Pfam" id="PF05351">
    <property type="entry name" value="GMP_PDE_delta"/>
    <property type="match status" value="1"/>
</dbReference>
<evidence type="ECO:0000313" key="3">
    <source>
        <dbReference type="EMBL" id="OMJ93459.1"/>
    </source>
</evidence>
<dbReference type="Gene3D" id="2.70.50.40">
    <property type="entry name" value="GMP phosphodiesterase, delta subunit"/>
    <property type="match status" value="1"/>
</dbReference>
<dbReference type="EMBL" id="MPUH01000042">
    <property type="protein sequence ID" value="OMJ93459.1"/>
    <property type="molecule type" value="Genomic_DNA"/>
</dbReference>
<reference evidence="3 4" key="1">
    <citation type="submission" date="2016-11" db="EMBL/GenBank/DDBJ databases">
        <title>The macronuclear genome of Stentor coeruleus: a giant cell with tiny introns.</title>
        <authorList>
            <person name="Slabodnick M."/>
            <person name="Ruby J.G."/>
            <person name="Reiff S.B."/>
            <person name="Swart E.C."/>
            <person name="Gosai S."/>
            <person name="Prabakaran S."/>
            <person name="Witkowska E."/>
            <person name="Larue G.E."/>
            <person name="Fisher S."/>
            <person name="Freeman R.M."/>
            <person name="Gunawardena J."/>
            <person name="Chu W."/>
            <person name="Stover N.A."/>
            <person name="Gregory B.D."/>
            <person name="Nowacki M."/>
            <person name="Derisi J."/>
            <person name="Roy S.W."/>
            <person name="Marshall W.F."/>
            <person name="Sood P."/>
        </authorList>
    </citation>
    <scope>NUCLEOTIDE SEQUENCE [LARGE SCALE GENOMIC DNA]</scope>
    <source>
        <strain evidence="3">WM001</strain>
    </source>
</reference>
<keyword evidence="4" id="KW-1185">Reference proteome</keyword>
<sequence>MSVVFAGFSINSIKMKDFETGEILWKHDNWDFNSTVEAHIPKSILKCKAVSREINFSSVSEISSLSLLQKVKLQGQVIEEWSFEFGFVIPNSNNTWEQVIYAAKPEEMLPPEILSGNITIETIFYQNQEPIHTSSVRIFYD</sequence>
<organism evidence="3 4">
    <name type="scientific">Stentor coeruleus</name>
    <dbReference type="NCBI Taxonomy" id="5963"/>
    <lineage>
        <taxon>Eukaryota</taxon>
        <taxon>Sar</taxon>
        <taxon>Alveolata</taxon>
        <taxon>Ciliophora</taxon>
        <taxon>Postciliodesmatophora</taxon>
        <taxon>Heterotrichea</taxon>
        <taxon>Heterotrichida</taxon>
        <taxon>Stentoridae</taxon>
        <taxon>Stentor</taxon>
    </lineage>
</organism>
<dbReference type="GO" id="GO:0005737">
    <property type="term" value="C:cytoplasm"/>
    <property type="evidence" value="ECO:0007669"/>
    <property type="project" value="TreeGrafter"/>
</dbReference>
<dbReference type="OrthoDB" id="10248777at2759"/>
<comment type="similarity">
    <text evidence="1">Belongs to the PDE6D/unc-119 family.</text>
</comment>
<feature type="domain" description="GMP phosphodiesterase delta subunit" evidence="2">
    <location>
        <begin position="5"/>
        <end position="140"/>
    </location>
</feature>
<dbReference type="PANTHER" id="PTHR12976">
    <property type="entry name" value="RETINAL ROD RHODOPSIN-SENSITIVE CGMP 3',5'-CYCLIC PHOSPHODIESTERASE DELTA-SUBUNIT"/>
    <property type="match status" value="1"/>
</dbReference>
<gene>
    <name evidence="3" type="ORF">SteCoe_3579</name>
</gene>
<dbReference type="SUPFAM" id="SSF81296">
    <property type="entry name" value="E set domains"/>
    <property type="match status" value="1"/>
</dbReference>
<dbReference type="InterPro" id="IPR014756">
    <property type="entry name" value="Ig_E-set"/>
</dbReference>
<dbReference type="InterPro" id="IPR037036">
    <property type="entry name" value="PDED_dom_sf"/>
</dbReference>
<dbReference type="AlphaFoldDB" id="A0A1R2CWS0"/>
<dbReference type="Proteomes" id="UP000187209">
    <property type="component" value="Unassembled WGS sequence"/>
</dbReference>
<proteinExistence type="inferred from homology"/>
<evidence type="ECO:0000259" key="2">
    <source>
        <dbReference type="Pfam" id="PF05351"/>
    </source>
</evidence>
<evidence type="ECO:0000313" key="4">
    <source>
        <dbReference type="Proteomes" id="UP000187209"/>
    </source>
</evidence>
<dbReference type="InterPro" id="IPR008015">
    <property type="entry name" value="PDED_dom"/>
</dbReference>
<protein>
    <recommendedName>
        <fullName evidence="2">GMP phosphodiesterase delta subunit domain-containing protein</fullName>
    </recommendedName>
</protein>
<dbReference type="PANTHER" id="PTHR12976:SF0">
    <property type="entry name" value="RETINAL ROD RHODOPSIN-SENSITIVE CGMP 3',5'-CYCLIC PHOSPHODIESTERASE SUBUNIT DELTA"/>
    <property type="match status" value="1"/>
</dbReference>